<evidence type="ECO:0000256" key="3">
    <source>
        <dbReference type="ARBA" id="ARBA00022989"/>
    </source>
</evidence>
<dbReference type="GO" id="GO:0032469">
    <property type="term" value="P:endoplasmic reticulum calcium ion homeostasis"/>
    <property type="evidence" value="ECO:0007669"/>
    <property type="project" value="InterPro"/>
</dbReference>
<feature type="compositionally biased region" description="Basic and acidic residues" evidence="5">
    <location>
        <begin position="94"/>
        <end position="104"/>
    </location>
</feature>
<evidence type="ECO:0000313" key="7">
    <source>
        <dbReference type="EMBL" id="CAA2993681.1"/>
    </source>
</evidence>
<dbReference type="GO" id="GO:0016020">
    <property type="term" value="C:membrane"/>
    <property type="evidence" value="ECO:0007669"/>
    <property type="project" value="UniProtKB-SubCell"/>
</dbReference>
<dbReference type="GO" id="GO:0005509">
    <property type="term" value="F:calcium ion binding"/>
    <property type="evidence" value="ECO:0007669"/>
    <property type="project" value="InterPro"/>
</dbReference>
<evidence type="ECO:0000256" key="4">
    <source>
        <dbReference type="ARBA" id="ARBA00023136"/>
    </source>
</evidence>
<gene>
    <name evidence="7" type="ORF">OLEA9_A022585</name>
</gene>
<evidence type="ECO:0000256" key="6">
    <source>
        <dbReference type="SAM" id="Phobius"/>
    </source>
</evidence>
<sequence>MAKRSSSSSSLLISPISLFLPRGDILLYLIAILSLFSLLVHILSASPTTAQSHFEGFDADEDEDFVLDESNDAVDPPLRSTPPPPISLSQPTSESHHGPPDSDSHFIINSPSSDPDPDPNPSKKSASTSFDHWDEDEFEGVPQHLTPQTPVITESATGSESDLSLSKPEEPEVVVPRKLTSYYVEIACVSFLIMFTVNYFTGKKENENLALAWASKFATRDSIFDKNFSLLGVGETDDSPLLLKEGQNVFKFYASGRRFCSGVLATMELKSRHDLISRLYNMVVPCKDEITFEVYMNDDAMDQVVFALARKKLAKTMQKEAGDLQRFSALVAPPSGRKWVAEELQVVSESKEVSGDLITDAVLDQVFGDKAFEKFGLGIISMHFSDKYMGLNKKMLVFKFALPDGNHMDDMTRLVALVPYYIDLIGRYKLSSHARSKTETARLKVAQEIQKELHNARHEALQKKKAEQRKKLEEAEAKLSAEALRKKEAKDRARQMKKAMPKMKMSRAH</sequence>
<name>A0A8S0SNV3_OLEEU</name>
<evidence type="ECO:0000313" key="8">
    <source>
        <dbReference type="Proteomes" id="UP000594638"/>
    </source>
</evidence>
<feature type="region of interest" description="Disordered" evidence="5">
    <location>
        <begin position="70"/>
        <end position="170"/>
    </location>
</feature>
<feature type="transmembrane region" description="Helical" evidence="6">
    <location>
        <begin position="25"/>
        <end position="43"/>
    </location>
</feature>
<dbReference type="Gramene" id="OE9A022585T1">
    <property type="protein sequence ID" value="OE9A022585C1"/>
    <property type="gene ID" value="OE9A022585"/>
</dbReference>
<feature type="compositionally biased region" description="Polar residues" evidence="5">
    <location>
        <begin position="145"/>
        <end position="164"/>
    </location>
</feature>
<proteinExistence type="predicted"/>
<dbReference type="PANTHER" id="PTHR12883:SF0">
    <property type="entry name" value="PAT COMPLEX SUBUNIT CCDC47"/>
    <property type="match status" value="1"/>
</dbReference>
<dbReference type="GO" id="GO:0005783">
    <property type="term" value="C:endoplasmic reticulum"/>
    <property type="evidence" value="ECO:0007669"/>
    <property type="project" value="InterPro"/>
</dbReference>
<dbReference type="PANTHER" id="PTHR12883">
    <property type="entry name" value="ADIPOCYTE-SPECIFIC PROTEIN 4-RELATED"/>
    <property type="match status" value="1"/>
</dbReference>
<organism evidence="7 8">
    <name type="scientific">Olea europaea subsp. europaea</name>
    <dbReference type="NCBI Taxonomy" id="158383"/>
    <lineage>
        <taxon>Eukaryota</taxon>
        <taxon>Viridiplantae</taxon>
        <taxon>Streptophyta</taxon>
        <taxon>Embryophyta</taxon>
        <taxon>Tracheophyta</taxon>
        <taxon>Spermatophyta</taxon>
        <taxon>Magnoliopsida</taxon>
        <taxon>eudicotyledons</taxon>
        <taxon>Gunneridae</taxon>
        <taxon>Pentapetalae</taxon>
        <taxon>asterids</taxon>
        <taxon>lamiids</taxon>
        <taxon>Lamiales</taxon>
        <taxon>Oleaceae</taxon>
        <taxon>Oleeae</taxon>
        <taxon>Olea</taxon>
    </lineage>
</organism>
<comment type="subcellular location">
    <subcellularLocation>
        <location evidence="1">Membrane</location>
        <topology evidence="1">Single-pass membrane protein</topology>
    </subcellularLocation>
</comment>
<dbReference type="OrthoDB" id="10039147at2759"/>
<reference evidence="7 8" key="1">
    <citation type="submission" date="2019-12" db="EMBL/GenBank/DDBJ databases">
        <authorList>
            <person name="Alioto T."/>
            <person name="Alioto T."/>
            <person name="Gomez Garrido J."/>
        </authorList>
    </citation>
    <scope>NUCLEOTIDE SEQUENCE [LARGE SCALE GENOMIC DNA]</scope>
</reference>
<feature type="region of interest" description="Disordered" evidence="5">
    <location>
        <begin position="482"/>
        <end position="509"/>
    </location>
</feature>
<comment type="caution">
    <text evidence="7">The sequence shown here is derived from an EMBL/GenBank/DDBJ whole genome shotgun (WGS) entry which is preliminary data.</text>
</comment>
<dbReference type="InterPro" id="IPR012879">
    <property type="entry name" value="CCDC47"/>
</dbReference>
<feature type="compositionally biased region" description="Basic and acidic residues" evidence="5">
    <location>
        <begin position="482"/>
        <end position="494"/>
    </location>
</feature>
<keyword evidence="3 6" id="KW-1133">Transmembrane helix</keyword>
<dbReference type="EMBL" id="CACTIH010005453">
    <property type="protein sequence ID" value="CAA2993681.1"/>
    <property type="molecule type" value="Genomic_DNA"/>
</dbReference>
<evidence type="ECO:0000256" key="2">
    <source>
        <dbReference type="ARBA" id="ARBA00022692"/>
    </source>
</evidence>
<evidence type="ECO:0000256" key="1">
    <source>
        <dbReference type="ARBA" id="ARBA00004167"/>
    </source>
</evidence>
<accession>A0A8S0SNV3</accession>
<feature type="compositionally biased region" description="Basic residues" evidence="5">
    <location>
        <begin position="495"/>
        <end position="509"/>
    </location>
</feature>
<keyword evidence="4 6" id="KW-0472">Membrane</keyword>
<evidence type="ECO:0000256" key="5">
    <source>
        <dbReference type="SAM" id="MobiDB-lite"/>
    </source>
</evidence>
<dbReference type="AlphaFoldDB" id="A0A8S0SNV3"/>
<dbReference type="Pfam" id="PF07946">
    <property type="entry name" value="CCDC47"/>
    <property type="match status" value="1"/>
</dbReference>
<keyword evidence="8" id="KW-1185">Reference proteome</keyword>
<dbReference type="Proteomes" id="UP000594638">
    <property type="component" value="Unassembled WGS sequence"/>
</dbReference>
<protein>
    <submittedName>
        <fullName evidence="7">Uncharacterized protein At5g49945-like</fullName>
    </submittedName>
</protein>
<keyword evidence="2 6" id="KW-0812">Transmembrane</keyword>